<dbReference type="OrthoDB" id="3727470at2"/>
<evidence type="ECO:0000313" key="1">
    <source>
        <dbReference type="EMBL" id="AQP47617.1"/>
    </source>
</evidence>
<protein>
    <submittedName>
        <fullName evidence="1">Uncharacterized protein</fullName>
    </submittedName>
</protein>
<gene>
    <name evidence="1" type="ORF">BW730_09040</name>
</gene>
<proteinExistence type="predicted"/>
<dbReference type="EMBL" id="CP019606">
    <property type="protein sequence ID" value="AQP47617.1"/>
    <property type="molecule type" value="Genomic_DNA"/>
</dbReference>
<reference evidence="2" key="1">
    <citation type="submission" date="2017-02" db="EMBL/GenBank/DDBJ databases">
        <title>Tessaracoccus aquaemaris sp. nov., isolated from the intestine of a Korean rockfish, Sebastes schlegelii, in a marine aquaculture pond.</title>
        <authorList>
            <person name="Tak E.J."/>
            <person name="Bae J.-W."/>
        </authorList>
    </citation>
    <scope>NUCLEOTIDE SEQUENCE [LARGE SCALE GENOMIC DNA]</scope>
    <source>
        <strain evidence="2">NSG39</strain>
    </source>
</reference>
<dbReference type="AlphaFoldDB" id="A0A1Q2CND1"/>
<name>A0A1Q2CND1_9ACTN</name>
<accession>A0A1Q2CND1</accession>
<keyword evidence="2" id="KW-1185">Reference proteome</keyword>
<organism evidence="1 2">
    <name type="scientific">Tessaracoccus aquimaris</name>
    <dbReference type="NCBI Taxonomy" id="1332264"/>
    <lineage>
        <taxon>Bacteria</taxon>
        <taxon>Bacillati</taxon>
        <taxon>Actinomycetota</taxon>
        <taxon>Actinomycetes</taxon>
        <taxon>Propionibacteriales</taxon>
        <taxon>Propionibacteriaceae</taxon>
        <taxon>Tessaracoccus</taxon>
    </lineage>
</organism>
<dbReference type="Proteomes" id="UP000188145">
    <property type="component" value="Chromosome"/>
</dbReference>
<evidence type="ECO:0000313" key="2">
    <source>
        <dbReference type="Proteomes" id="UP000188145"/>
    </source>
</evidence>
<dbReference type="RefSeq" id="WP_077685944.1">
    <property type="nucleotide sequence ID" value="NZ_CP019606.1"/>
</dbReference>
<dbReference type="KEGG" id="tes:BW730_09040"/>
<sequence>MNPALPVDGLRPIGLDAAVGDILGGLLLGVSDADDLLVAALQRQEVLIFGAREHRVVSITWRDSGPIPRRRSRRVPEFATVASLGLQRDLRLTRAYLADVWAWGIRGPRFEVAGQRLSPGQVAALLPPADAARDAALARVADVRAVYGRMLTDVAYRIENSALFDGAVPLTARFEAALAAWAEVSDDTPEADVVTAASLVRVTFDAARANAETLGLAHLPATARDAARRAAGAARLATDGATEAERAAAQDQVVRILGSLSLYYLPDLGRPGLGRA</sequence>
<dbReference type="STRING" id="1332264.BW730_09040"/>